<evidence type="ECO:0000313" key="3">
    <source>
        <dbReference type="EMBL" id="MSS28065.1"/>
    </source>
</evidence>
<accession>A0A6L5XLS0</accession>
<keyword evidence="1" id="KW-0732">Signal</keyword>
<dbReference type="PROSITE" id="PS50983">
    <property type="entry name" value="FE_B12_PBP"/>
    <property type="match status" value="1"/>
</dbReference>
<feature type="domain" description="Fe/B12 periplasmic-binding" evidence="2">
    <location>
        <begin position="26"/>
        <end position="295"/>
    </location>
</feature>
<proteinExistence type="predicted"/>
<dbReference type="EMBL" id="VUMH01000007">
    <property type="protein sequence ID" value="MSS28065.1"/>
    <property type="molecule type" value="Genomic_DNA"/>
</dbReference>
<feature type="signal peptide" evidence="1">
    <location>
        <begin position="1"/>
        <end position="23"/>
    </location>
</feature>
<reference evidence="3 4" key="1">
    <citation type="submission" date="2019-09" db="EMBL/GenBank/DDBJ databases">
        <title>In-depth cultivation of the pig gut microbiome towards novel bacterial diversity and tailored functional studies.</title>
        <authorList>
            <person name="Wylensek D."/>
            <person name="Hitch T.C.A."/>
            <person name="Clavel T."/>
        </authorList>
    </citation>
    <scope>NUCLEOTIDE SEQUENCE [LARGE SCALE GENOMIC DNA]</scope>
    <source>
        <strain evidence="3 4">PG-178-WT-4</strain>
    </source>
</reference>
<protein>
    <submittedName>
        <fullName evidence="3">ABC transporter substrate-binding protein</fullName>
    </submittedName>
</protein>
<dbReference type="Pfam" id="PF01497">
    <property type="entry name" value="Peripla_BP_2"/>
    <property type="match status" value="1"/>
</dbReference>
<dbReference type="SUPFAM" id="SSF53807">
    <property type="entry name" value="Helical backbone' metal receptor"/>
    <property type="match status" value="1"/>
</dbReference>
<dbReference type="Proteomes" id="UP000477488">
    <property type="component" value="Unassembled WGS sequence"/>
</dbReference>
<name>A0A6L5XLS0_9BACT</name>
<dbReference type="Gene3D" id="3.40.50.1980">
    <property type="entry name" value="Nitrogenase molybdenum iron protein domain"/>
    <property type="match status" value="2"/>
</dbReference>
<sequence length="320" mass="33759">MMPPKILLYCCLWLLLCAPQVQAAARLVVLPVDALEVVRLLGGMPQVVGVAQHAAGRNALLPEAAGIPGVGKGFAPNLETIAALAPDVLVAWKGYPGPELERRLAPFGIRVLRLDMHLPENLAAGVRILAGLLGEDAVVRGEAYLRWTRQTEARLRAAIPEDAARPTVLAEHFAPDRLAGPGSALFALTLKAGGRNLAAELRSASSPVSMEWVVERNPDVVIKSVALSSLDTAKGLAQLEKARGELLALPGWKDLPAARKGRVYAFSSDILGGPRWVVGMAALVAAFYPEAADKADAQALHNEYLHLFQGDGAGGALAAP</sequence>
<dbReference type="AlphaFoldDB" id="A0A6L5XLS0"/>
<evidence type="ECO:0000313" key="4">
    <source>
        <dbReference type="Proteomes" id="UP000477488"/>
    </source>
</evidence>
<dbReference type="PANTHER" id="PTHR30535:SF34">
    <property type="entry name" value="MOLYBDATE-BINDING PROTEIN MOLA"/>
    <property type="match status" value="1"/>
</dbReference>
<evidence type="ECO:0000256" key="1">
    <source>
        <dbReference type="SAM" id="SignalP"/>
    </source>
</evidence>
<dbReference type="InterPro" id="IPR050902">
    <property type="entry name" value="ABC_Transporter_SBP"/>
</dbReference>
<evidence type="ECO:0000259" key="2">
    <source>
        <dbReference type="PROSITE" id="PS50983"/>
    </source>
</evidence>
<gene>
    <name evidence="3" type="ORF">FYJ44_08435</name>
</gene>
<dbReference type="PANTHER" id="PTHR30535">
    <property type="entry name" value="VITAMIN B12-BINDING PROTEIN"/>
    <property type="match status" value="1"/>
</dbReference>
<keyword evidence="4" id="KW-1185">Reference proteome</keyword>
<feature type="chain" id="PRO_5027074575" evidence="1">
    <location>
        <begin position="24"/>
        <end position="320"/>
    </location>
</feature>
<organism evidence="3 4">
    <name type="scientific">Desulfovibrio porci</name>
    <dbReference type="NCBI Taxonomy" id="2605782"/>
    <lineage>
        <taxon>Bacteria</taxon>
        <taxon>Pseudomonadati</taxon>
        <taxon>Thermodesulfobacteriota</taxon>
        <taxon>Desulfovibrionia</taxon>
        <taxon>Desulfovibrionales</taxon>
        <taxon>Desulfovibrionaceae</taxon>
        <taxon>Desulfovibrio</taxon>
    </lineage>
</organism>
<dbReference type="InterPro" id="IPR002491">
    <property type="entry name" value="ABC_transptr_periplasmic_BD"/>
</dbReference>
<comment type="caution">
    <text evidence="3">The sequence shown here is derived from an EMBL/GenBank/DDBJ whole genome shotgun (WGS) entry which is preliminary data.</text>
</comment>